<keyword evidence="6" id="KW-1185">Reference proteome</keyword>
<reference evidence="6" key="1">
    <citation type="submission" date="2023-07" db="EMBL/GenBank/DDBJ databases">
        <title>Genome sequencing of Purple Non-Sulfur Bacteria from various extreme environments.</title>
        <authorList>
            <person name="Mayer M."/>
        </authorList>
    </citation>
    <scope>NUCLEOTIDE SEQUENCE [LARGE SCALE GENOMIC DNA]</scope>
    <source>
        <strain evidence="6">DSM 17935</strain>
    </source>
</reference>
<gene>
    <name evidence="3" type="primary">frr</name>
    <name evidence="5" type="ORF">M2319_001943</name>
</gene>
<name>A0ABT3HB42_9HYPH</name>
<keyword evidence="3" id="KW-0963">Cytoplasm</keyword>
<dbReference type="Gene3D" id="1.10.132.20">
    <property type="entry name" value="Ribosome-recycling factor"/>
    <property type="match status" value="1"/>
</dbReference>
<dbReference type="InterPro" id="IPR023584">
    <property type="entry name" value="Ribosome_recyc_fac_dom"/>
</dbReference>
<dbReference type="SUPFAM" id="SSF55194">
    <property type="entry name" value="Ribosome recycling factor, RRF"/>
    <property type="match status" value="1"/>
</dbReference>
<dbReference type="RefSeq" id="WP_264601254.1">
    <property type="nucleotide sequence ID" value="NZ_JAOQNS010000004.1"/>
</dbReference>
<dbReference type="PANTHER" id="PTHR20982">
    <property type="entry name" value="RIBOSOME RECYCLING FACTOR"/>
    <property type="match status" value="1"/>
</dbReference>
<dbReference type="EMBL" id="JAOQNS010000004">
    <property type="protein sequence ID" value="MCW2307612.1"/>
    <property type="molecule type" value="Genomic_DNA"/>
</dbReference>
<evidence type="ECO:0000256" key="3">
    <source>
        <dbReference type="HAMAP-Rule" id="MF_00040"/>
    </source>
</evidence>
<dbReference type="Proteomes" id="UP001209755">
    <property type="component" value="Unassembled WGS sequence"/>
</dbReference>
<dbReference type="Gene3D" id="3.30.1360.40">
    <property type="match status" value="1"/>
</dbReference>
<evidence type="ECO:0000256" key="2">
    <source>
        <dbReference type="ARBA" id="ARBA00022917"/>
    </source>
</evidence>
<dbReference type="HAMAP" id="MF_00040">
    <property type="entry name" value="RRF"/>
    <property type="match status" value="1"/>
</dbReference>
<feature type="domain" description="Ribosome recycling factor" evidence="4">
    <location>
        <begin position="22"/>
        <end position="184"/>
    </location>
</feature>
<comment type="function">
    <text evidence="3">Responsible for the release of ribosomes from messenger RNA at the termination of protein biosynthesis. May increase the efficiency of translation by recycling ribosomes from one round of translation to another.</text>
</comment>
<organism evidence="5 6">
    <name type="scientific">Rhodobium gokarnense</name>
    <dbReference type="NCBI Taxonomy" id="364296"/>
    <lineage>
        <taxon>Bacteria</taxon>
        <taxon>Pseudomonadati</taxon>
        <taxon>Pseudomonadota</taxon>
        <taxon>Alphaproteobacteria</taxon>
        <taxon>Hyphomicrobiales</taxon>
        <taxon>Rhodobiaceae</taxon>
        <taxon>Rhodobium</taxon>
    </lineage>
</organism>
<evidence type="ECO:0000313" key="6">
    <source>
        <dbReference type="Proteomes" id="UP001209755"/>
    </source>
</evidence>
<dbReference type="Pfam" id="PF01765">
    <property type="entry name" value="RRF"/>
    <property type="match status" value="1"/>
</dbReference>
<protein>
    <recommendedName>
        <fullName evidence="3">Ribosome-recycling factor</fullName>
        <shortName evidence="3">RRF</shortName>
    </recommendedName>
    <alternativeName>
        <fullName evidence="3">Ribosome-releasing factor</fullName>
    </alternativeName>
</protein>
<dbReference type="InterPro" id="IPR002661">
    <property type="entry name" value="Ribosome_recyc_fac"/>
</dbReference>
<evidence type="ECO:0000259" key="4">
    <source>
        <dbReference type="Pfam" id="PF01765"/>
    </source>
</evidence>
<comment type="caution">
    <text evidence="5">The sequence shown here is derived from an EMBL/GenBank/DDBJ whole genome shotgun (WGS) entry which is preliminary data.</text>
</comment>
<sequence length="187" mass="20957">MEHQSVDFDDLGRRMDGAVSVLKTELSGLRTGRASAALLEPITVEAYGSAMPINQVATVSVPEPRMISVQVWDKSMVHAVDKAIRESSLGLNPVMDGQLLRLPIPELNEERRLELAKIAHKYAEQARIAVRHVRRDGMETLKKLEKEGVMSKDEHHAQGEEIQALTDTYIESIDELLAHKEEEIKQV</sequence>
<comment type="subcellular location">
    <subcellularLocation>
        <location evidence="3">Cytoplasm</location>
    </subcellularLocation>
</comment>
<comment type="similarity">
    <text evidence="1 3">Belongs to the RRF family.</text>
</comment>
<evidence type="ECO:0000313" key="5">
    <source>
        <dbReference type="EMBL" id="MCW2307612.1"/>
    </source>
</evidence>
<dbReference type="NCBIfam" id="TIGR00496">
    <property type="entry name" value="frr"/>
    <property type="match status" value="1"/>
</dbReference>
<accession>A0ABT3HB42</accession>
<dbReference type="PANTHER" id="PTHR20982:SF3">
    <property type="entry name" value="MITOCHONDRIAL RIBOSOME RECYCLING FACTOR PSEUDO 1"/>
    <property type="match status" value="1"/>
</dbReference>
<dbReference type="CDD" id="cd00520">
    <property type="entry name" value="RRF"/>
    <property type="match status" value="1"/>
</dbReference>
<keyword evidence="2 3" id="KW-0648">Protein biosynthesis</keyword>
<dbReference type="InterPro" id="IPR036191">
    <property type="entry name" value="RRF_sf"/>
</dbReference>
<evidence type="ECO:0000256" key="1">
    <source>
        <dbReference type="ARBA" id="ARBA00005912"/>
    </source>
</evidence>
<proteinExistence type="inferred from homology"/>